<evidence type="ECO:0000313" key="2">
    <source>
        <dbReference type="Proteomes" id="UP001234178"/>
    </source>
</evidence>
<organism evidence="1 2">
    <name type="scientific">Daphnia magna</name>
    <dbReference type="NCBI Taxonomy" id="35525"/>
    <lineage>
        <taxon>Eukaryota</taxon>
        <taxon>Metazoa</taxon>
        <taxon>Ecdysozoa</taxon>
        <taxon>Arthropoda</taxon>
        <taxon>Crustacea</taxon>
        <taxon>Branchiopoda</taxon>
        <taxon>Diplostraca</taxon>
        <taxon>Cladocera</taxon>
        <taxon>Anomopoda</taxon>
        <taxon>Daphniidae</taxon>
        <taxon>Daphnia</taxon>
    </lineage>
</organism>
<dbReference type="EMBL" id="JAOYFB010000036">
    <property type="protein sequence ID" value="KAK4020629.1"/>
    <property type="molecule type" value="Genomic_DNA"/>
</dbReference>
<sequence length="64" mass="7459">MSLLIGTPYTQYNQLLVGRFEKEQPFCGCLKVKKISLIVLSHYLNFCQNRLRTFTGHKPRMSLP</sequence>
<comment type="caution">
    <text evidence="1">The sequence shown here is derived from an EMBL/GenBank/DDBJ whole genome shotgun (WGS) entry which is preliminary data.</text>
</comment>
<protein>
    <submittedName>
        <fullName evidence="1">Uncharacterized protein</fullName>
    </submittedName>
</protein>
<proteinExistence type="predicted"/>
<evidence type="ECO:0000313" key="1">
    <source>
        <dbReference type="EMBL" id="KAK4020629.1"/>
    </source>
</evidence>
<keyword evidence="2" id="KW-1185">Reference proteome</keyword>
<accession>A0ABR0A660</accession>
<name>A0ABR0A660_9CRUS</name>
<dbReference type="Proteomes" id="UP001234178">
    <property type="component" value="Unassembled WGS sequence"/>
</dbReference>
<gene>
    <name evidence="1" type="ORF">OUZ56_002594</name>
</gene>
<reference evidence="1 2" key="1">
    <citation type="journal article" date="2023" name="Nucleic Acids Res.">
        <title>The hologenome of Daphnia magna reveals possible DNA methylation and microbiome-mediated evolution of the host genome.</title>
        <authorList>
            <person name="Chaturvedi A."/>
            <person name="Li X."/>
            <person name="Dhandapani V."/>
            <person name="Marshall H."/>
            <person name="Kissane S."/>
            <person name="Cuenca-Cambronero M."/>
            <person name="Asole G."/>
            <person name="Calvet F."/>
            <person name="Ruiz-Romero M."/>
            <person name="Marangio P."/>
            <person name="Guigo R."/>
            <person name="Rago D."/>
            <person name="Mirbahai L."/>
            <person name="Eastwood N."/>
            <person name="Colbourne J.K."/>
            <person name="Zhou J."/>
            <person name="Mallon E."/>
            <person name="Orsini L."/>
        </authorList>
    </citation>
    <scope>NUCLEOTIDE SEQUENCE [LARGE SCALE GENOMIC DNA]</scope>
    <source>
        <strain evidence="1">LRV0_1</strain>
    </source>
</reference>